<comment type="caution">
    <text evidence="2">The sequence shown here is derived from an EMBL/GenBank/DDBJ whole genome shotgun (WGS) entry which is preliminary data.</text>
</comment>
<protein>
    <submittedName>
        <fullName evidence="2">Uncharacterized protein</fullName>
    </submittedName>
</protein>
<accession>A0A154MN08</accession>
<dbReference type="AlphaFoldDB" id="A0A154MN08"/>
<dbReference type="EMBL" id="LOBU02000018">
    <property type="protein sequence ID" value="OKA05229.1"/>
    <property type="molecule type" value="Genomic_DNA"/>
</dbReference>
<evidence type="ECO:0000313" key="5">
    <source>
        <dbReference type="Proteomes" id="UP000186883"/>
    </source>
</evidence>
<evidence type="ECO:0000313" key="3">
    <source>
        <dbReference type="EMBL" id="OKA05229.1"/>
    </source>
</evidence>
<proteinExistence type="predicted"/>
<dbReference type="EMBL" id="LQCI01000013">
    <property type="protein sequence ID" value="KZB84789.1"/>
    <property type="molecule type" value="Genomic_DNA"/>
</dbReference>
<keyword evidence="5" id="KW-1185">Reference proteome</keyword>
<reference evidence="2 4" key="1">
    <citation type="submission" date="2015-12" db="EMBL/GenBank/DDBJ databases">
        <title>Amycolatopsis regifaucium genome sequencing and assembly.</title>
        <authorList>
            <person name="Mayilraj S."/>
        </authorList>
    </citation>
    <scope>NUCLEOTIDE SEQUENCE [LARGE SCALE GENOMIC DNA]</scope>
    <source>
        <strain evidence="2 4">GY080</strain>
    </source>
</reference>
<organism evidence="2 4">
    <name type="scientific">Amycolatopsis regifaucium</name>
    <dbReference type="NCBI Taxonomy" id="546365"/>
    <lineage>
        <taxon>Bacteria</taxon>
        <taxon>Bacillati</taxon>
        <taxon>Actinomycetota</taxon>
        <taxon>Actinomycetes</taxon>
        <taxon>Pseudonocardiales</taxon>
        <taxon>Pseudonocardiaceae</taxon>
        <taxon>Amycolatopsis</taxon>
    </lineage>
</organism>
<dbReference type="RefSeq" id="WP_061989691.1">
    <property type="nucleotide sequence ID" value="NZ_FOPQ01000028.1"/>
</dbReference>
<reference evidence="3 5" key="2">
    <citation type="submission" date="2016-11" db="EMBL/GenBank/DDBJ databases">
        <title>Genome sequencing of Amycolatopsis regifaucium.</title>
        <authorList>
            <person name="Mayilraj S."/>
            <person name="Kaur N."/>
        </authorList>
    </citation>
    <scope>NUCLEOTIDE SEQUENCE [LARGE SCALE GENOMIC DNA]</scope>
    <source>
        <strain evidence="3 5">GY080</strain>
    </source>
</reference>
<sequence>MLYWLSPLRPPRRACGSVTGLQTATLTLTNTFVLTRVVLGHELLLAGGIAIALAALILGAPAPRFAERLAPAQDGGTR</sequence>
<feature type="transmembrane region" description="Helical" evidence="1">
    <location>
        <begin position="43"/>
        <end position="60"/>
    </location>
</feature>
<gene>
    <name evidence="3" type="ORF">ATP06_0227085</name>
    <name evidence="2" type="ORF">AVL48_31790</name>
</gene>
<keyword evidence="1" id="KW-1133">Transmembrane helix</keyword>
<evidence type="ECO:0000256" key="1">
    <source>
        <dbReference type="SAM" id="Phobius"/>
    </source>
</evidence>
<keyword evidence="1" id="KW-0472">Membrane</keyword>
<dbReference type="Proteomes" id="UP000076321">
    <property type="component" value="Unassembled WGS sequence"/>
</dbReference>
<dbReference type="Proteomes" id="UP000186883">
    <property type="component" value="Unassembled WGS sequence"/>
</dbReference>
<keyword evidence="1" id="KW-0812">Transmembrane</keyword>
<name>A0A154MN08_9PSEU</name>
<evidence type="ECO:0000313" key="2">
    <source>
        <dbReference type="EMBL" id="KZB84789.1"/>
    </source>
</evidence>
<evidence type="ECO:0000313" key="4">
    <source>
        <dbReference type="Proteomes" id="UP000076321"/>
    </source>
</evidence>